<sequence>MKYFFWISFIMLSLPTVGQGNLPDSFFDGKSVVLISADPSARPVMDWKTVADSVHQALVEAGADPVAYYEIEQVALSEEVQNAYARGFEQRLIKNIILVTRQRNQASIHTGDFSGDGKLIATTALYGTSGKDLEEAKKEFAMIGQNQKTKNLLVIDVPEFPGIETPTNSSTPNDPSRFLARNPLNLDVFKLGIPIEGSSAQTGAVSYFRYDLYGKSPEAILAEQEAQKSQIQQIIDQIYPYEVAWLTEARPNQELIRDRIQFLLVRVEGRESDLKKSMGLESNPETENQTVVKYYIKLIVRDELYIGPEWDADPDWRVAFRNFLQNLQK</sequence>
<name>A0A1G6V540_9BACT</name>
<organism evidence="1 2">
    <name type="scientific">Algoriphagus faecimaris</name>
    <dbReference type="NCBI Taxonomy" id="686796"/>
    <lineage>
        <taxon>Bacteria</taxon>
        <taxon>Pseudomonadati</taxon>
        <taxon>Bacteroidota</taxon>
        <taxon>Cytophagia</taxon>
        <taxon>Cytophagales</taxon>
        <taxon>Cyclobacteriaceae</taxon>
        <taxon>Algoriphagus</taxon>
    </lineage>
</organism>
<accession>A0A1G6V540</accession>
<proteinExistence type="predicted"/>
<dbReference type="Proteomes" id="UP000199060">
    <property type="component" value="Unassembled WGS sequence"/>
</dbReference>
<evidence type="ECO:0000313" key="2">
    <source>
        <dbReference type="Proteomes" id="UP000199060"/>
    </source>
</evidence>
<evidence type="ECO:0000313" key="1">
    <source>
        <dbReference type="EMBL" id="SDD48658.1"/>
    </source>
</evidence>
<dbReference type="RefSeq" id="WP_087940383.1">
    <property type="nucleotide sequence ID" value="NZ_FNAC01000032.1"/>
</dbReference>
<dbReference type="OrthoDB" id="960751at2"/>
<gene>
    <name evidence="1" type="ORF">SAMN04488104_103244</name>
</gene>
<keyword evidence="2" id="KW-1185">Reference proteome</keyword>
<dbReference type="AlphaFoldDB" id="A0A1G6V540"/>
<reference evidence="2" key="1">
    <citation type="submission" date="2016-10" db="EMBL/GenBank/DDBJ databases">
        <authorList>
            <person name="Varghese N."/>
            <person name="Submissions S."/>
        </authorList>
    </citation>
    <scope>NUCLEOTIDE SEQUENCE [LARGE SCALE GENOMIC DNA]</scope>
    <source>
        <strain evidence="2">DSM 23095</strain>
    </source>
</reference>
<dbReference type="EMBL" id="FNAC01000032">
    <property type="protein sequence ID" value="SDD48658.1"/>
    <property type="molecule type" value="Genomic_DNA"/>
</dbReference>
<dbReference type="STRING" id="686796.SAMN04488104_103244"/>
<protein>
    <submittedName>
        <fullName evidence="1">Uncharacterized protein</fullName>
    </submittedName>
</protein>